<feature type="signal peptide" evidence="1">
    <location>
        <begin position="1"/>
        <end position="26"/>
    </location>
</feature>
<protein>
    <recommendedName>
        <fullName evidence="4">DUF680 domain-containing protein</fullName>
    </recommendedName>
</protein>
<keyword evidence="3" id="KW-1185">Reference proteome</keyword>
<reference evidence="3" key="1">
    <citation type="submission" date="2017-12" db="EMBL/GenBank/DDBJ databases">
        <title>Draft genome sequence of Telmatospirillum siberiense 26-4b1T, an acidotolerant peatland alphaproteobacterium potentially involved in sulfur cycling.</title>
        <authorList>
            <person name="Hausmann B."/>
            <person name="Pjevac P."/>
            <person name="Schreck K."/>
            <person name="Herbold C.W."/>
            <person name="Daims H."/>
            <person name="Wagner M."/>
            <person name="Pester M."/>
            <person name="Loy A."/>
        </authorList>
    </citation>
    <scope>NUCLEOTIDE SEQUENCE [LARGE SCALE GENOMIC DNA]</scope>
    <source>
        <strain evidence="3">26-4b1</strain>
    </source>
</reference>
<gene>
    <name evidence="2" type="ORF">CWS72_14510</name>
</gene>
<accession>A0A2N3PU26</accession>
<dbReference type="AlphaFoldDB" id="A0A2N3PU26"/>
<evidence type="ECO:0000313" key="2">
    <source>
        <dbReference type="EMBL" id="PKU23887.1"/>
    </source>
</evidence>
<dbReference type="RefSeq" id="WP_101251343.1">
    <property type="nucleotide sequence ID" value="NZ_PIUM01000016.1"/>
</dbReference>
<organism evidence="2 3">
    <name type="scientific">Telmatospirillum siberiense</name>
    <dbReference type="NCBI Taxonomy" id="382514"/>
    <lineage>
        <taxon>Bacteria</taxon>
        <taxon>Pseudomonadati</taxon>
        <taxon>Pseudomonadota</taxon>
        <taxon>Alphaproteobacteria</taxon>
        <taxon>Rhodospirillales</taxon>
        <taxon>Rhodospirillaceae</taxon>
        <taxon>Telmatospirillum</taxon>
    </lineage>
</organism>
<dbReference type="EMBL" id="PIUM01000016">
    <property type="protein sequence ID" value="PKU23887.1"/>
    <property type="molecule type" value="Genomic_DNA"/>
</dbReference>
<dbReference type="Proteomes" id="UP000233293">
    <property type="component" value="Unassembled WGS sequence"/>
</dbReference>
<keyword evidence="1" id="KW-0732">Signal</keyword>
<evidence type="ECO:0000256" key="1">
    <source>
        <dbReference type="SAM" id="SignalP"/>
    </source>
</evidence>
<evidence type="ECO:0008006" key="4">
    <source>
        <dbReference type="Google" id="ProtNLM"/>
    </source>
</evidence>
<proteinExistence type="predicted"/>
<name>A0A2N3PU26_9PROT</name>
<evidence type="ECO:0000313" key="3">
    <source>
        <dbReference type="Proteomes" id="UP000233293"/>
    </source>
</evidence>
<feature type="chain" id="PRO_5014826909" description="DUF680 domain-containing protein" evidence="1">
    <location>
        <begin position="27"/>
        <end position="66"/>
    </location>
</feature>
<comment type="caution">
    <text evidence="2">The sequence shown here is derived from an EMBL/GenBank/DDBJ whole genome shotgun (WGS) entry which is preliminary data.</text>
</comment>
<sequence length="66" mass="6611">MTNATKSIRTLIGTAAILVASSLASAYGSESANLSTLISTQAKALPGVTTQVDPCGPRKSTGPLGY</sequence>